<gene>
    <name evidence="1" type="ORF">MEDL_9229</name>
</gene>
<dbReference type="Gene3D" id="3.30.70.270">
    <property type="match status" value="1"/>
</dbReference>
<sequence length="156" mass="17642">MKGTTEKVFHINILKLWYEKSDDLESSKTEVLACLDIISSLSSTDDEVDTDFNAKVVPVIEAKETIDDVTISEKLSVENKQQLATQRSEVDRKTKQVLVWLSELEFLGHIAGNDTIKPVQDKVSAIREFPVPTTKKNVRSFLGLIGFYRKLIPKFA</sequence>
<reference evidence="1" key="1">
    <citation type="submission" date="2021-03" db="EMBL/GenBank/DDBJ databases">
        <authorList>
            <person name="Bekaert M."/>
        </authorList>
    </citation>
    <scope>NUCLEOTIDE SEQUENCE</scope>
</reference>
<evidence type="ECO:0000313" key="1">
    <source>
        <dbReference type="EMBL" id="CAG2194242.1"/>
    </source>
</evidence>
<dbReference type="SUPFAM" id="SSF56672">
    <property type="entry name" value="DNA/RNA polymerases"/>
    <property type="match status" value="1"/>
</dbReference>
<dbReference type="PANTHER" id="PTHR33064:SF37">
    <property type="entry name" value="RIBONUCLEASE H"/>
    <property type="match status" value="1"/>
</dbReference>
<evidence type="ECO:0000313" key="2">
    <source>
        <dbReference type="Proteomes" id="UP000683360"/>
    </source>
</evidence>
<dbReference type="Proteomes" id="UP000683360">
    <property type="component" value="Unassembled WGS sequence"/>
</dbReference>
<dbReference type="EMBL" id="CAJPWZ010000471">
    <property type="protein sequence ID" value="CAG2194242.1"/>
    <property type="molecule type" value="Genomic_DNA"/>
</dbReference>
<name>A0A8S3QHS0_MYTED</name>
<proteinExistence type="predicted"/>
<protein>
    <submittedName>
        <fullName evidence="1">Uncharacterized protein</fullName>
    </submittedName>
</protein>
<accession>A0A8S3QHS0</accession>
<dbReference type="InterPro" id="IPR051320">
    <property type="entry name" value="Viral_Replic_Matur_Polypro"/>
</dbReference>
<dbReference type="PANTHER" id="PTHR33064">
    <property type="entry name" value="POL PROTEIN"/>
    <property type="match status" value="1"/>
</dbReference>
<keyword evidence="2" id="KW-1185">Reference proteome</keyword>
<dbReference type="AlphaFoldDB" id="A0A8S3QHS0"/>
<dbReference type="InterPro" id="IPR043128">
    <property type="entry name" value="Rev_trsase/Diguanyl_cyclase"/>
</dbReference>
<dbReference type="InterPro" id="IPR043502">
    <property type="entry name" value="DNA/RNA_pol_sf"/>
</dbReference>
<organism evidence="1 2">
    <name type="scientific">Mytilus edulis</name>
    <name type="common">Blue mussel</name>
    <dbReference type="NCBI Taxonomy" id="6550"/>
    <lineage>
        <taxon>Eukaryota</taxon>
        <taxon>Metazoa</taxon>
        <taxon>Spiralia</taxon>
        <taxon>Lophotrochozoa</taxon>
        <taxon>Mollusca</taxon>
        <taxon>Bivalvia</taxon>
        <taxon>Autobranchia</taxon>
        <taxon>Pteriomorphia</taxon>
        <taxon>Mytilida</taxon>
        <taxon>Mytiloidea</taxon>
        <taxon>Mytilidae</taxon>
        <taxon>Mytilinae</taxon>
        <taxon>Mytilus</taxon>
    </lineage>
</organism>
<comment type="caution">
    <text evidence="1">The sequence shown here is derived from an EMBL/GenBank/DDBJ whole genome shotgun (WGS) entry which is preliminary data.</text>
</comment>
<dbReference type="OrthoDB" id="6156429at2759"/>